<proteinExistence type="predicted"/>
<sequence>MSVTDTEYAVSETWKATDWKSSTIKVISSDNVVFHVPEFLLKAHSVVLREMLNDLSPPSLSHAESASISSPDCSPVLEFTDATMESEATLTLFLSVISGKDLDIALEECTTEDYVPTFYYAMSLAKKWDCALATQVLRLWLMQLAENGNAHAHIKPLDIFMIAAKCDLPDVAARVIAVYKVDQSCLTRPSSGRWAFLPSDKGFETQHFDRSAWQETPGAYLHALALTPVSDYSHERCNSCETYDWDCYWGGLSSGEVKAGSIQASSSKRAVQFLEYLQFKYTKYE</sequence>
<evidence type="ECO:0000313" key="2">
    <source>
        <dbReference type="Proteomes" id="UP000322245"/>
    </source>
</evidence>
<dbReference type="Proteomes" id="UP000322245">
    <property type="component" value="Unassembled WGS sequence"/>
</dbReference>
<reference evidence="1 2" key="1">
    <citation type="submission" date="2017-05" db="EMBL/GenBank/DDBJ databases">
        <title>The Genome Sequence of Tsuchiyaea wingfieldii DSM 27421.</title>
        <authorList>
            <person name="Cuomo C."/>
            <person name="Passer A."/>
            <person name="Billmyre B."/>
            <person name="Heitman J."/>
        </authorList>
    </citation>
    <scope>NUCLEOTIDE SEQUENCE [LARGE SCALE GENOMIC DNA]</scope>
    <source>
        <strain evidence="1 2">DSM 27421</strain>
    </source>
</reference>
<accession>A0A5D3AN11</accession>
<dbReference type="EMBL" id="NIDF01000146">
    <property type="protein sequence ID" value="TYJ52244.1"/>
    <property type="molecule type" value="Genomic_DNA"/>
</dbReference>
<dbReference type="AlphaFoldDB" id="A0A5D3AN11"/>
<organism evidence="1 2">
    <name type="scientific">Cryptococcus floricola</name>
    <dbReference type="NCBI Taxonomy" id="2591691"/>
    <lineage>
        <taxon>Eukaryota</taxon>
        <taxon>Fungi</taxon>
        <taxon>Dikarya</taxon>
        <taxon>Basidiomycota</taxon>
        <taxon>Agaricomycotina</taxon>
        <taxon>Tremellomycetes</taxon>
        <taxon>Tremellales</taxon>
        <taxon>Cryptococcaceae</taxon>
        <taxon>Cryptococcus</taxon>
    </lineage>
</organism>
<name>A0A5D3AN11_9TREE</name>
<comment type="caution">
    <text evidence="1">The sequence shown here is derived from an EMBL/GenBank/DDBJ whole genome shotgun (WGS) entry which is preliminary data.</text>
</comment>
<evidence type="ECO:0008006" key="3">
    <source>
        <dbReference type="Google" id="ProtNLM"/>
    </source>
</evidence>
<gene>
    <name evidence="1" type="ORF">B9479_007150</name>
</gene>
<keyword evidence="2" id="KW-1185">Reference proteome</keyword>
<evidence type="ECO:0000313" key="1">
    <source>
        <dbReference type="EMBL" id="TYJ52244.1"/>
    </source>
</evidence>
<protein>
    <recommendedName>
        <fullName evidence="3">BTB domain-containing protein</fullName>
    </recommendedName>
</protein>